<evidence type="ECO:0000313" key="3">
    <source>
        <dbReference type="Proteomes" id="UP000237347"/>
    </source>
</evidence>
<evidence type="ECO:0000313" key="2">
    <source>
        <dbReference type="EMBL" id="KAK7848989.1"/>
    </source>
</evidence>
<keyword evidence="1" id="KW-0812">Transmembrane</keyword>
<proteinExistence type="predicted"/>
<keyword evidence="1" id="KW-0472">Membrane</keyword>
<accession>A0AAW0LDG0</accession>
<gene>
    <name evidence="2" type="primary">NTR2_6</name>
    <name evidence="2" type="ORF">CFP56_003902</name>
</gene>
<protein>
    <submittedName>
        <fullName evidence="2">Thioredoxin reductase 2</fullName>
    </submittedName>
</protein>
<sequence>MEEVTFLTKYGSIVTNVLSGEVSDLKVWRLYFAIGHEPATKFLDEQLEVDSGGYVVMIPEFLLSEMSRIRSIGRLLILPALLLAIAILN</sequence>
<reference evidence="2 3" key="1">
    <citation type="journal article" date="2018" name="Sci. Data">
        <title>The draft genome sequence of cork oak.</title>
        <authorList>
            <person name="Ramos A.M."/>
            <person name="Usie A."/>
            <person name="Barbosa P."/>
            <person name="Barros P.M."/>
            <person name="Capote T."/>
            <person name="Chaves I."/>
            <person name="Simoes F."/>
            <person name="Abreu I."/>
            <person name="Carrasquinho I."/>
            <person name="Faro C."/>
            <person name="Guimaraes J.B."/>
            <person name="Mendonca D."/>
            <person name="Nobrega F."/>
            <person name="Rodrigues L."/>
            <person name="Saibo N.J.M."/>
            <person name="Varela M.C."/>
            <person name="Egas C."/>
            <person name="Matos J."/>
            <person name="Miguel C.M."/>
            <person name="Oliveira M.M."/>
            <person name="Ricardo C.P."/>
            <person name="Goncalves S."/>
        </authorList>
    </citation>
    <scope>NUCLEOTIDE SEQUENCE [LARGE SCALE GENOMIC DNA]</scope>
    <source>
        <strain evidence="3">cv. HL8</strain>
    </source>
</reference>
<keyword evidence="3" id="KW-1185">Reference proteome</keyword>
<name>A0AAW0LDG0_QUESU</name>
<dbReference type="Gene3D" id="3.50.50.60">
    <property type="entry name" value="FAD/NAD(P)-binding domain"/>
    <property type="match status" value="2"/>
</dbReference>
<dbReference type="EMBL" id="PKMF04000119">
    <property type="protein sequence ID" value="KAK7848989.1"/>
    <property type="molecule type" value="Genomic_DNA"/>
</dbReference>
<dbReference type="InterPro" id="IPR036188">
    <property type="entry name" value="FAD/NAD-bd_sf"/>
</dbReference>
<evidence type="ECO:0000256" key="1">
    <source>
        <dbReference type="SAM" id="Phobius"/>
    </source>
</evidence>
<comment type="caution">
    <text evidence="2">The sequence shown here is derived from an EMBL/GenBank/DDBJ whole genome shotgun (WGS) entry which is preliminary data.</text>
</comment>
<feature type="transmembrane region" description="Helical" evidence="1">
    <location>
        <begin position="71"/>
        <end position="88"/>
    </location>
</feature>
<organism evidence="2 3">
    <name type="scientific">Quercus suber</name>
    <name type="common">Cork oak</name>
    <dbReference type="NCBI Taxonomy" id="58331"/>
    <lineage>
        <taxon>Eukaryota</taxon>
        <taxon>Viridiplantae</taxon>
        <taxon>Streptophyta</taxon>
        <taxon>Embryophyta</taxon>
        <taxon>Tracheophyta</taxon>
        <taxon>Spermatophyta</taxon>
        <taxon>Magnoliopsida</taxon>
        <taxon>eudicotyledons</taxon>
        <taxon>Gunneridae</taxon>
        <taxon>Pentapetalae</taxon>
        <taxon>rosids</taxon>
        <taxon>fabids</taxon>
        <taxon>Fagales</taxon>
        <taxon>Fagaceae</taxon>
        <taxon>Quercus</taxon>
    </lineage>
</organism>
<keyword evidence="1" id="KW-1133">Transmembrane helix</keyword>
<dbReference type="Proteomes" id="UP000237347">
    <property type="component" value="Unassembled WGS sequence"/>
</dbReference>
<dbReference type="AlphaFoldDB" id="A0AAW0LDG0"/>